<organism evidence="1 2">
    <name type="scientific">Desulfotalea psychrophila (strain LSv54 / DSM 12343)</name>
    <dbReference type="NCBI Taxonomy" id="177439"/>
    <lineage>
        <taxon>Bacteria</taxon>
        <taxon>Pseudomonadati</taxon>
        <taxon>Thermodesulfobacteriota</taxon>
        <taxon>Desulfobulbia</taxon>
        <taxon>Desulfobulbales</taxon>
        <taxon>Desulfocapsaceae</taxon>
        <taxon>Desulfotalea</taxon>
    </lineage>
</organism>
<dbReference type="RefSeq" id="WP_011188828.1">
    <property type="nucleotide sequence ID" value="NC_006138.1"/>
</dbReference>
<dbReference type="EMBL" id="CR522870">
    <property type="protein sequence ID" value="CAG36316.1"/>
    <property type="molecule type" value="Genomic_DNA"/>
</dbReference>
<reference evidence="2" key="1">
    <citation type="journal article" date="2004" name="Environ. Microbiol.">
        <title>The genome of Desulfotalea psychrophila, a sulfate-reducing bacterium from permanently cold Arctic sediments.</title>
        <authorList>
            <person name="Rabus R."/>
            <person name="Ruepp A."/>
            <person name="Frickey T."/>
            <person name="Rattei T."/>
            <person name="Fartmann B."/>
            <person name="Stark M."/>
            <person name="Bauer M."/>
            <person name="Zibat A."/>
            <person name="Lombardot T."/>
            <person name="Becker I."/>
            <person name="Amann J."/>
            <person name="Gellner K."/>
            <person name="Teeling H."/>
            <person name="Leuschner W.D."/>
            <person name="Gloeckner F.-O."/>
            <person name="Lupas A.N."/>
            <person name="Amann R."/>
            <person name="Klenk H.-P."/>
        </authorList>
    </citation>
    <scope>NUCLEOTIDE SEQUENCE [LARGE SCALE GENOMIC DNA]</scope>
    <source>
        <strain evidence="2">DSM 12343 / LSv54</strain>
    </source>
</reference>
<dbReference type="HOGENOM" id="CLU_1364380_0_0_7"/>
<accession>Q6AMV8</accession>
<proteinExistence type="predicted"/>
<dbReference type="Proteomes" id="UP000000602">
    <property type="component" value="Chromosome"/>
</dbReference>
<dbReference type="AlphaFoldDB" id="Q6AMV8"/>
<dbReference type="KEGG" id="dps:DP1587"/>
<dbReference type="STRING" id="177439.DP1587"/>
<evidence type="ECO:0000313" key="2">
    <source>
        <dbReference type="Proteomes" id="UP000000602"/>
    </source>
</evidence>
<protein>
    <submittedName>
        <fullName evidence="1">Uncharacterized protein</fullName>
    </submittedName>
</protein>
<gene>
    <name evidence="1" type="ordered locus">DP1587</name>
</gene>
<keyword evidence="2" id="KW-1185">Reference proteome</keyword>
<name>Q6AMV8_DESPS</name>
<sequence length="200" mass="22068">MISLDLNTDVAQQLAKQVTGTQGQMKKAFRGALSDTGSAGVTFVKKRVSASTRVAQKRLAVRMKKKILNYDEHPEVELFFGANPVAFHTIGTLTQTRSGVTAGRMHRKGAFTPANGGLGGRAFIRASSKHFKPEFYSTESFFKGSVVSKYGSVKSRFPLRLATVQINDEVGAAVEEFSGHVQEIFDKKFKQRMNYEVNVK</sequence>
<evidence type="ECO:0000313" key="1">
    <source>
        <dbReference type="EMBL" id="CAG36316.1"/>
    </source>
</evidence>